<organism evidence="1 2">
    <name type="scientific">Sphingomonas ginsenosidimutans</name>
    <dbReference type="NCBI Taxonomy" id="862134"/>
    <lineage>
        <taxon>Bacteria</taxon>
        <taxon>Pseudomonadati</taxon>
        <taxon>Pseudomonadota</taxon>
        <taxon>Alphaproteobacteria</taxon>
        <taxon>Sphingomonadales</taxon>
        <taxon>Sphingomonadaceae</taxon>
        <taxon>Sphingomonas</taxon>
    </lineage>
</organism>
<gene>
    <name evidence="1" type="ORF">COA17_08095</name>
</gene>
<name>A0A2A4HY33_9SPHN</name>
<evidence type="ECO:0000313" key="1">
    <source>
        <dbReference type="EMBL" id="PCG09792.1"/>
    </source>
</evidence>
<accession>A0A2A4HY33</accession>
<dbReference type="RefSeq" id="WP_096611503.1">
    <property type="nucleotide sequence ID" value="NZ_NWVD01000002.1"/>
</dbReference>
<dbReference type="Proteomes" id="UP000218784">
    <property type="component" value="Unassembled WGS sequence"/>
</dbReference>
<protein>
    <recommendedName>
        <fullName evidence="3">SIR2-like domain-containing protein</fullName>
    </recommendedName>
</protein>
<comment type="caution">
    <text evidence="1">The sequence shown here is derived from an EMBL/GenBank/DDBJ whole genome shotgun (WGS) entry which is preliminary data.</text>
</comment>
<evidence type="ECO:0000313" key="2">
    <source>
        <dbReference type="Proteomes" id="UP000218784"/>
    </source>
</evidence>
<evidence type="ECO:0008006" key="3">
    <source>
        <dbReference type="Google" id="ProtNLM"/>
    </source>
</evidence>
<reference evidence="1 2" key="1">
    <citation type="submission" date="2017-09" db="EMBL/GenBank/DDBJ databases">
        <title>Sphingomonas ginsenosidimutans KACC 14949, whole genome shotgun sequence.</title>
        <authorList>
            <person name="Feng G."/>
            <person name="Zhu H."/>
        </authorList>
    </citation>
    <scope>NUCLEOTIDE SEQUENCE [LARGE SCALE GENOMIC DNA]</scope>
    <source>
        <strain evidence="1 2">KACC 14949</strain>
    </source>
</reference>
<dbReference type="AlphaFoldDB" id="A0A2A4HY33"/>
<sequence>MALAPDATQITVQQVLAMLDADFEPMARAVAAGEFALWVGSGISRRAPNLGHLVSAAIEFLRERAVAPATAAIYTPPLEAALRLAGKDPAALAGRFGAPFATWPEHDEIVTILWDQYSRVLDIRVQGEPADFILWDAIDIRQAFSAPHPPSAEHLCIAILVMEDAVHRIASANWDGFIEAAVDRLSGGAQGLLQVVVDPAQLRGQPGRATLLKFHGCIVHATDDPATFRRFLTGSRSQIMRWPEVPEFAAMRHSVIEVAQTLKSLVLGLSIQDNNLQTLFIRAQQIHPWPWPCAPEAPAQVFCEEEIKPGQQDVLRSIYVDAYDQHGPDIEAAAHLRAWAEQVLIALVLKTVADKLITLMGLWLTSCGKAALAPAFANGIVAVRNATAAHASVDSVERSRTPAVNTGVAAWSRMVRMFRNGALPASGDTYEPVSATAAGFLHADQNAQSAGLGRLALALSLLEGGRAAGRWAISPPANDEAGAGAMTATPARPGATPRPVFVVRSASEAIALQGAGAFANDNAVVVHGDDAWRTMVGQSARVPRGAPGRTGRLAPTHVSLAHLVSTSATAVDLQDLFAAEMLL</sequence>
<dbReference type="EMBL" id="NWVD01000002">
    <property type="protein sequence ID" value="PCG09792.1"/>
    <property type="molecule type" value="Genomic_DNA"/>
</dbReference>
<proteinExistence type="predicted"/>
<keyword evidence="2" id="KW-1185">Reference proteome</keyword>